<evidence type="ECO:0000313" key="2">
    <source>
        <dbReference type="Proteomes" id="UP000295252"/>
    </source>
</evidence>
<evidence type="ECO:0000313" key="1">
    <source>
        <dbReference type="EMBL" id="CDO98097.1"/>
    </source>
</evidence>
<accession>A0A068TPZ9</accession>
<dbReference type="InParanoid" id="A0A068TPZ9"/>
<sequence>MLNNAFPNLKLNWDLKLRICSYITPPSFNALLNSHNLIKEINVSSSILLCGSFGKVFRKVTAWSSWFWRQSWVRCELGSAVGWTAELRSELRVLLRGN</sequence>
<protein>
    <submittedName>
        <fullName evidence="1">Uncharacterized protein</fullName>
    </submittedName>
</protein>
<dbReference type="EMBL" id="HG739086">
    <property type="protein sequence ID" value="CDO98097.1"/>
    <property type="molecule type" value="Genomic_DNA"/>
</dbReference>
<organism evidence="1 2">
    <name type="scientific">Coffea canephora</name>
    <name type="common">Robusta coffee</name>
    <dbReference type="NCBI Taxonomy" id="49390"/>
    <lineage>
        <taxon>Eukaryota</taxon>
        <taxon>Viridiplantae</taxon>
        <taxon>Streptophyta</taxon>
        <taxon>Embryophyta</taxon>
        <taxon>Tracheophyta</taxon>
        <taxon>Spermatophyta</taxon>
        <taxon>Magnoliopsida</taxon>
        <taxon>eudicotyledons</taxon>
        <taxon>Gunneridae</taxon>
        <taxon>Pentapetalae</taxon>
        <taxon>asterids</taxon>
        <taxon>lamiids</taxon>
        <taxon>Gentianales</taxon>
        <taxon>Rubiaceae</taxon>
        <taxon>Ixoroideae</taxon>
        <taxon>Gardenieae complex</taxon>
        <taxon>Bertiereae - Coffeeae clade</taxon>
        <taxon>Coffeeae</taxon>
        <taxon>Coffea</taxon>
    </lineage>
</organism>
<keyword evidence="2" id="KW-1185">Reference proteome</keyword>
<dbReference type="AlphaFoldDB" id="A0A068TPZ9"/>
<gene>
    <name evidence="1" type="ORF">GSCOC_T00022084001</name>
</gene>
<dbReference type="Gramene" id="CDO98097">
    <property type="protein sequence ID" value="CDO98097"/>
    <property type="gene ID" value="GSCOC_T00022084001"/>
</dbReference>
<proteinExistence type="predicted"/>
<reference evidence="2" key="1">
    <citation type="journal article" date="2014" name="Science">
        <title>The coffee genome provides insight into the convergent evolution of caffeine biosynthesis.</title>
        <authorList>
            <person name="Denoeud F."/>
            <person name="Carretero-Paulet L."/>
            <person name="Dereeper A."/>
            <person name="Droc G."/>
            <person name="Guyot R."/>
            <person name="Pietrella M."/>
            <person name="Zheng C."/>
            <person name="Alberti A."/>
            <person name="Anthony F."/>
            <person name="Aprea G."/>
            <person name="Aury J.M."/>
            <person name="Bento P."/>
            <person name="Bernard M."/>
            <person name="Bocs S."/>
            <person name="Campa C."/>
            <person name="Cenci A."/>
            <person name="Combes M.C."/>
            <person name="Crouzillat D."/>
            <person name="Da Silva C."/>
            <person name="Daddiego L."/>
            <person name="De Bellis F."/>
            <person name="Dussert S."/>
            <person name="Garsmeur O."/>
            <person name="Gayraud T."/>
            <person name="Guignon V."/>
            <person name="Jahn K."/>
            <person name="Jamilloux V."/>
            <person name="Joet T."/>
            <person name="Labadie K."/>
            <person name="Lan T."/>
            <person name="Leclercq J."/>
            <person name="Lepelley M."/>
            <person name="Leroy T."/>
            <person name="Li L.T."/>
            <person name="Librado P."/>
            <person name="Lopez L."/>
            <person name="Munoz A."/>
            <person name="Noel B."/>
            <person name="Pallavicini A."/>
            <person name="Perrotta G."/>
            <person name="Poncet V."/>
            <person name="Pot D."/>
            <person name="Priyono X."/>
            <person name="Rigoreau M."/>
            <person name="Rouard M."/>
            <person name="Rozas J."/>
            <person name="Tranchant-Dubreuil C."/>
            <person name="VanBuren R."/>
            <person name="Zhang Q."/>
            <person name="Andrade A.C."/>
            <person name="Argout X."/>
            <person name="Bertrand B."/>
            <person name="de Kochko A."/>
            <person name="Graziosi G."/>
            <person name="Henry R.J."/>
            <person name="Jayarama X."/>
            <person name="Ming R."/>
            <person name="Nagai C."/>
            <person name="Rounsley S."/>
            <person name="Sankoff D."/>
            <person name="Giuliano G."/>
            <person name="Albert V.A."/>
            <person name="Wincker P."/>
            <person name="Lashermes P."/>
        </authorList>
    </citation>
    <scope>NUCLEOTIDE SEQUENCE [LARGE SCALE GENOMIC DNA]</scope>
    <source>
        <strain evidence="2">cv. DH200-94</strain>
    </source>
</reference>
<name>A0A068TPZ9_COFCA</name>
<dbReference type="Proteomes" id="UP000295252">
    <property type="component" value="Chromosome VI"/>
</dbReference>